<evidence type="ECO:0000256" key="2">
    <source>
        <dbReference type="ARBA" id="ARBA00010241"/>
    </source>
</evidence>
<dbReference type="InterPro" id="IPR001791">
    <property type="entry name" value="Laminin_G"/>
</dbReference>
<dbReference type="Proteomes" id="UP001221898">
    <property type="component" value="Unassembled WGS sequence"/>
</dbReference>
<feature type="domain" description="Laminin G" evidence="12">
    <location>
        <begin position="162"/>
        <end position="385"/>
    </location>
</feature>
<dbReference type="CDD" id="cd00110">
    <property type="entry name" value="LamG"/>
    <property type="match status" value="3"/>
</dbReference>
<sequence length="1028" mass="113298">MRLREKIRGDCVDPLVAPLDSSSFLASSRYSVQTSADFAKLYGSSGWSPSLRDAQPWLQIDLRRTSRLVAISTQGSHSSPDWVSRYMLLYGDRPDSWAPYTQRGGNSSLSGNWNNHQVKRHDFHHAFTAKHLRFLPLAWNSESGGKIGVRLELYGCAYDSYVMPYSGDDVMSYLFPHGTSRTLRDDMALSFRTLERDGVLLHSRGAQGDLLTVELRNGRIHLHISLGGKSSDVEFRVELLYVFMSPATLAGPCECRRSHSGGLFPRERATHATQGCTSLSAGSLLDDQRWHHVAIERRGRQVNLTVDGHAQAAVCDGAFTHLDLDTQVYVGGVIEPNGPRLPGRSNFRGCLENVLYNGMNLVAMAQREDQRIRLRRPQGTVGYVCQDVPLNPLSLAGPHSYLQLRGVSHRPRLAVRLTFRSWDGAGLLMFTSFADGLGALELGLSDGQITFSLTQPARNNLQFTAGHGLSDGSWHTVQLAAGDNSVTVEIDDDETPPLKITNPVAVLTGDRYFFGGCPQTSDPPQCETQLKAFRGCMQQISVDGEPADIDAALQQHGGGSSGLLLGACSITDRPSALSPLLPCEMTATRGWTVVSHNRMDVTKVTGSSMGQPFLGDVQYRSASWDEVTALARTSGHCEQWVEYSCHKSRLLNSPSGTPFGYWVGRHDERQVYWGGSFPGIQKCGCGINQTCTDPRFYCNCDADHDQWYSDRGWLTFRDHLPVRRIVVGDTNRTGSEAQFRLGPLRCHGDRSVWNTVTFTAPTHIQFPTFTPGGASADISFHFKTTADHGVFLENSDQLHHNFIRVELNSTTLLLFVFAVGDGLANVTFRSPTALNDDRWHRVRAEINVKAARLSVDTGPWVVRRFPEQTYITMEFTQPLLVGAAEHKVRAYLGCLRGLRMNGEALDLGGKVNVREGVRPDCAGRCVNPAPMCRNGGRCVEGYASYSCDCNNTAFEGLYCHKDIGAYFEAGSWLRYDIQREPITDEALWAGGAHGHNETGGEEIEFSFSSARAPPCCSASAPSPRTTSP</sequence>
<dbReference type="InterPro" id="IPR050372">
    <property type="entry name" value="Neurexin-related_CASP"/>
</dbReference>
<feature type="domain" description="Laminin G" evidence="12">
    <location>
        <begin position="391"/>
        <end position="568"/>
    </location>
</feature>
<dbReference type="AlphaFoldDB" id="A0AAD7W1Z2"/>
<evidence type="ECO:0000256" key="10">
    <source>
        <dbReference type="PROSITE-ProRule" id="PRU00122"/>
    </source>
</evidence>
<keyword evidence="4" id="KW-0812">Transmembrane</keyword>
<evidence type="ECO:0000313" key="14">
    <source>
        <dbReference type="EMBL" id="KAJ8377239.1"/>
    </source>
</evidence>
<evidence type="ECO:0000256" key="5">
    <source>
        <dbReference type="ARBA" id="ARBA00022729"/>
    </source>
</evidence>
<comment type="similarity">
    <text evidence="2">Belongs to the neurexin family.</text>
</comment>
<accession>A0AAD7W1Z2</accession>
<keyword evidence="5" id="KW-0732">Signal</keyword>
<feature type="disulfide bond" evidence="10">
    <location>
        <begin position="894"/>
        <end position="921"/>
    </location>
</feature>
<dbReference type="InterPro" id="IPR000421">
    <property type="entry name" value="FA58C"/>
</dbReference>
<comment type="caution">
    <text evidence="9">Lacks conserved residue(s) required for the propagation of feature annotation.</text>
</comment>
<feature type="domain" description="F5/8 type C" evidence="11">
    <location>
        <begin position="11"/>
        <end position="156"/>
    </location>
</feature>
<evidence type="ECO:0000256" key="1">
    <source>
        <dbReference type="ARBA" id="ARBA00004479"/>
    </source>
</evidence>
<keyword evidence="7" id="KW-0472">Membrane</keyword>
<dbReference type="Gene3D" id="2.60.120.1000">
    <property type="match status" value="1"/>
</dbReference>
<dbReference type="InterPro" id="IPR000742">
    <property type="entry name" value="EGF"/>
</dbReference>
<dbReference type="PROSITE" id="PS50026">
    <property type="entry name" value="EGF_3"/>
    <property type="match status" value="1"/>
</dbReference>
<dbReference type="Gene3D" id="2.60.120.200">
    <property type="match status" value="3"/>
</dbReference>
<dbReference type="PROSITE" id="PS50025">
    <property type="entry name" value="LAM_G_DOMAIN"/>
    <property type="match status" value="3"/>
</dbReference>
<dbReference type="EMBL" id="JAINUG010000360">
    <property type="protein sequence ID" value="KAJ8377239.1"/>
    <property type="molecule type" value="Genomic_DNA"/>
</dbReference>
<evidence type="ECO:0000256" key="9">
    <source>
        <dbReference type="PROSITE-ProRule" id="PRU00076"/>
    </source>
</evidence>
<evidence type="ECO:0000313" key="15">
    <source>
        <dbReference type="Proteomes" id="UP001221898"/>
    </source>
</evidence>
<evidence type="ECO:0000256" key="7">
    <source>
        <dbReference type="ARBA" id="ARBA00023136"/>
    </source>
</evidence>
<evidence type="ECO:0000256" key="6">
    <source>
        <dbReference type="ARBA" id="ARBA00022989"/>
    </source>
</evidence>
<dbReference type="SMART" id="SM00282">
    <property type="entry name" value="LamG"/>
    <property type="match status" value="3"/>
</dbReference>
<dbReference type="Gene3D" id="2.10.25.10">
    <property type="entry name" value="Laminin"/>
    <property type="match status" value="1"/>
</dbReference>
<keyword evidence="6" id="KW-1133">Transmembrane helix</keyword>
<dbReference type="InterPro" id="IPR013320">
    <property type="entry name" value="ConA-like_dom_sf"/>
</dbReference>
<feature type="domain" description="Laminin G" evidence="12">
    <location>
        <begin position="753"/>
        <end position="921"/>
    </location>
</feature>
<keyword evidence="15" id="KW-1185">Reference proteome</keyword>
<feature type="domain" description="EGF-like" evidence="13">
    <location>
        <begin position="922"/>
        <end position="960"/>
    </location>
</feature>
<dbReference type="PANTHER" id="PTHR15036:SF43">
    <property type="entry name" value="CONTACTIN-ASSOCIATED PROTEIN 1"/>
    <property type="match status" value="1"/>
</dbReference>
<dbReference type="GO" id="GO:0016020">
    <property type="term" value="C:membrane"/>
    <property type="evidence" value="ECO:0007669"/>
    <property type="project" value="UniProtKB-SubCell"/>
</dbReference>
<evidence type="ECO:0000259" key="11">
    <source>
        <dbReference type="PROSITE" id="PS50022"/>
    </source>
</evidence>
<comment type="subcellular location">
    <subcellularLocation>
        <location evidence="1">Membrane</location>
        <topology evidence="1">Single-pass type I membrane protein</topology>
    </subcellularLocation>
</comment>
<name>A0AAD7W1Z2_9TELE</name>
<evidence type="ECO:0000256" key="8">
    <source>
        <dbReference type="ARBA" id="ARBA00023157"/>
    </source>
</evidence>
<gene>
    <name evidence="14" type="ORF">AAFF_G00264670</name>
</gene>
<dbReference type="CDD" id="cd00054">
    <property type="entry name" value="EGF_CA"/>
    <property type="match status" value="1"/>
</dbReference>
<keyword evidence="8 10" id="KW-1015">Disulfide bond</keyword>
<dbReference type="Pfam" id="PF00754">
    <property type="entry name" value="F5_F8_type_C"/>
    <property type="match status" value="1"/>
</dbReference>
<evidence type="ECO:0000256" key="3">
    <source>
        <dbReference type="ARBA" id="ARBA00022536"/>
    </source>
</evidence>
<protein>
    <submittedName>
        <fullName evidence="14">Uncharacterized protein</fullName>
    </submittedName>
</protein>
<keyword evidence="3 9" id="KW-0245">EGF-like domain</keyword>
<dbReference type="Gene3D" id="2.60.120.260">
    <property type="entry name" value="Galactose-binding domain-like"/>
    <property type="match status" value="1"/>
</dbReference>
<dbReference type="PROSITE" id="PS50022">
    <property type="entry name" value="FA58C_3"/>
    <property type="match status" value="1"/>
</dbReference>
<dbReference type="InterPro" id="IPR008979">
    <property type="entry name" value="Galactose-bd-like_sf"/>
</dbReference>
<dbReference type="PANTHER" id="PTHR15036">
    <property type="entry name" value="PIKACHURIN-LIKE PROTEIN"/>
    <property type="match status" value="1"/>
</dbReference>
<evidence type="ECO:0000259" key="12">
    <source>
        <dbReference type="PROSITE" id="PS50025"/>
    </source>
</evidence>
<evidence type="ECO:0000256" key="4">
    <source>
        <dbReference type="ARBA" id="ARBA00022692"/>
    </source>
</evidence>
<evidence type="ECO:0000259" key="13">
    <source>
        <dbReference type="PROSITE" id="PS50026"/>
    </source>
</evidence>
<dbReference type="SUPFAM" id="SSF49785">
    <property type="entry name" value="Galactose-binding domain-like"/>
    <property type="match status" value="1"/>
</dbReference>
<organism evidence="14 15">
    <name type="scientific">Aldrovandia affinis</name>
    <dbReference type="NCBI Taxonomy" id="143900"/>
    <lineage>
        <taxon>Eukaryota</taxon>
        <taxon>Metazoa</taxon>
        <taxon>Chordata</taxon>
        <taxon>Craniata</taxon>
        <taxon>Vertebrata</taxon>
        <taxon>Euteleostomi</taxon>
        <taxon>Actinopterygii</taxon>
        <taxon>Neopterygii</taxon>
        <taxon>Teleostei</taxon>
        <taxon>Notacanthiformes</taxon>
        <taxon>Halosauridae</taxon>
        <taxon>Aldrovandia</taxon>
    </lineage>
</organism>
<dbReference type="SMART" id="SM00231">
    <property type="entry name" value="FA58C"/>
    <property type="match status" value="1"/>
</dbReference>
<dbReference type="FunFam" id="2.60.120.260:FF:000016">
    <property type="entry name" value="Contactin-associated protein-like 4 isoform 1"/>
    <property type="match status" value="1"/>
</dbReference>
<dbReference type="CDD" id="cd00057">
    <property type="entry name" value="FA58C"/>
    <property type="match status" value="1"/>
</dbReference>
<reference evidence="14" key="1">
    <citation type="journal article" date="2023" name="Science">
        <title>Genome structures resolve the early diversification of teleost fishes.</title>
        <authorList>
            <person name="Parey E."/>
            <person name="Louis A."/>
            <person name="Montfort J."/>
            <person name="Bouchez O."/>
            <person name="Roques C."/>
            <person name="Iampietro C."/>
            <person name="Lluch J."/>
            <person name="Castinel A."/>
            <person name="Donnadieu C."/>
            <person name="Desvignes T."/>
            <person name="Floi Bucao C."/>
            <person name="Jouanno E."/>
            <person name="Wen M."/>
            <person name="Mejri S."/>
            <person name="Dirks R."/>
            <person name="Jansen H."/>
            <person name="Henkel C."/>
            <person name="Chen W.J."/>
            <person name="Zahm M."/>
            <person name="Cabau C."/>
            <person name="Klopp C."/>
            <person name="Thompson A.W."/>
            <person name="Robinson-Rechavi M."/>
            <person name="Braasch I."/>
            <person name="Lecointre G."/>
            <person name="Bobe J."/>
            <person name="Postlethwait J.H."/>
            <person name="Berthelot C."/>
            <person name="Roest Crollius H."/>
            <person name="Guiguen Y."/>
        </authorList>
    </citation>
    <scope>NUCLEOTIDE SEQUENCE</scope>
    <source>
        <strain evidence="14">NC1722</strain>
    </source>
</reference>
<dbReference type="SUPFAM" id="SSF49899">
    <property type="entry name" value="Concanavalin A-like lectins/glucanases"/>
    <property type="match status" value="3"/>
</dbReference>
<dbReference type="Pfam" id="PF02210">
    <property type="entry name" value="Laminin_G_2"/>
    <property type="match status" value="4"/>
</dbReference>
<comment type="caution">
    <text evidence="14">The sequence shown here is derived from an EMBL/GenBank/DDBJ whole genome shotgun (WGS) entry which is preliminary data.</text>
</comment>
<dbReference type="PROSITE" id="PS01285">
    <property type="entry name" value="FA58C_1"/>
    <property type="match status" value="1"/>
</dbReference>
<proteinExistence type="inferred from homology"/>